<dbReference type="Pfam" id="PF01476">
    <property type="entry name" value="LysM"/>
    <property type="match status" value="1"/>
</dbReference>
<dbReference type="Gene3D" id="3.10.350.10">
    <property type="entry name" value="LysM domain"/>
    <property type="match status" value="1"/>
</dbReference>
<proteinExistence type="predicted"/>
<evidence type="ECO:0000313" key="3">
    <source>
        <dbReference type="Proteomes" id="UP000740727"/>
    </source>
</evidence>
<evidence type="ECO:0000259" key="1">
    <source>
        <dbReference type="PROSITE" id="PS51782"/>
    </source>
</evidence>
<comment type="caution">
    <text evidence="2">The sequence shown here is derived from an EMBL/GenBank/DDBJ whole genome shotgun (WGS) entry which is preliminary data.</text>
</comment>
<dbReference type="EMBL" id="RFXN01000038">
    <property type="protein sequence ID" value="NBR93948.1"/>
    <property type="molecule type" value="Genomic_DNA"/>
</dbReference>
<reference evidence="2" key="1">
    <citation type="submission" date="2018-10" db="EMBL/GenBank/DDBJ databases">
        <title>Iterative Subtractive Binning of Freshwater Chronoseries Metagenomes Recovers Nearly Complete Genomes from over Four Hundred Novel Species.</title>
        <authorList>
            <person name="Rodriguez-R L.M."/>
            <person name="Tsementzi D."/>
            <person name="Luo C."/>
            <person name="Konstantinidis K.T."/>
        </authorList>
    </citation>
    <scope>NUCLEOTIDE SEQUENCE</scope>
    <source>
        <strain evidence="2">WB5_2A_028</strain>
    </source>
</reference>
<organism evidence="2 3">
    <name type="scientific">Candidatus Fonsibacter lacus</name>
    <dbReference type="NCBI Taxonomy" id="2576439"/>
    <lineage>
        <taxon>Bacteria</taxon>
        <taxon>Pseudomonadati</taxon>
        <taxon>Pseudomonadota</taxon>
        <taxon>Alphaproteobacteria</taxon>
        <taxon>Candidatus Pelagibacterales</taxon>
        <taxon>Candidatus Pelagibacterales incertae sedis</taxon>
        <taxon>Candidatus Fonsibacter</taxon>
    </lineage>
</organism>
<dbReference type="CDD" id="cd00118">
    <property type="entry name" value="LysM"/>
    <property type="match status" value="1"/>
</dbReference>
<dbReference type="Proteomes" id="UP000740727">
    <property type="component" value="Unassembled WGS sequence"/>
</dbReference>
<dbReference type="PROSITE" id="PS51782">
    <property type="entry name" value="LYSM"/>
    <property type="match status" value="1"/>
</dbReference>
<feature type="domain" description="LysM" evidence="1">
    <location>
        <begin position="51"/>
        <end position="100"/>
    </location>
</feature>
<evidence type="ECO:0000313" key="2">
    <source>
        <dbReference type="EMBL" id="NBR93948.1"/>
    </source>
</evidence>
<name>A0A965GD91_9PROT</name>
<dbReference type="SMART" id="SM00257">
    <property type="entry name" value="LysM"/>
    <property type="match status" value="1"/>
</dbReference>
<accession>A0A965GD91</accession>
<dbReference type="InterPro" id="IPR036779">
    <property type="entry name" value="LysM_dom_sf"/>
</dbReference>
<dbReference type="SUPFAM" id="SSF54106">
    <property type="entry name" value="LysM domain"/>
    <property type="match status" value="1"/>
</dbReference>
<protein>
    <submittedName>
        <fullName evidence="2">LysM peptidoglycan-binding domain-containing protein</fullName>
    </submittedName>
</protein>
<dbReference type="InterPro" id="IPR018392">
    <property type="entry name" value="LysM"/>
</dbReference>
<sequence length="105" mass="10749">MSTSPAELRLTARGRFLLGASGLVVALSLFSATTALGQGSNSPSAVSSYYETITVLPGESLWSIASQIDSKANKADLVAAIIDLNGLTGSALRAGQQLRVPLASK</sequence>
<dbReference type="AlphaFoldDB" id="A0A965GD91"/>
<gene>
    <name evidence="2" type="ORF">EBT44_03800</name>
</gene>